<evidence type="ECO:0000313" key="2">
    <source>
        <dbReference type="EMBL" id="MDH8678486.1"/>
    </source>
</evidence>
<dbReference type="SUPFAM" id="SSF53335">
    <property type="entry name" value="S-adenosyl-L-methionine-dependent methyltransferases"/>
    <property type="match status" value="1"/>
</dbReference>
<dbReference type="RefSeq" id="WP_281094334.1">
    <property type="nucleotide sequence ID" value="NZ_JARYZI010000006.1"/>
</dbReference>
<protein>
    <submittedName>
        <fullName evidence="2">SAM-dependent methyltransferase</fullName>
    </submittedName>
</protein>
<accession>A0ABT6NDL7</accession>
<dbReference type="PANTHER" id="PTHR13369:SF3">
    <property type="entry name" value="METHYLTRANSFERASE DOMAIN-CONTAINING PROTEIN"/>
    <property type="match status" value="1"/>
</dbReference>
<proteinExistence type="predicted"/>
<gene>
    <name evidence="2" type="ORF">QE109_10035</name>
</gene>
<keyword evidence="2" id="KW-0808">Transferase</keyword>
<name>A0ABT6NDL7_9FIRM</name>
<dbReference type="Pfam" id="PF13679">
    <property type="entry name" value="Methyltransf_32"/>
    <property type="match status" value="1"/>
</dbReference>
<dbReference type="PANTHER" id="PTHR13369">
    <property type="match status" value="1"/>
</dbReference>
<dbReference type="InterPro" id="IPR029063">
    <property type="entry name" value="SAM-dependent_MTases_sf"/>
</dbReference>
<dbReference type="Gene3D" id="3.40.50.150">
    <property type="entry name" value="Vaccinia Virus protein VP39"/>
    <property type="match status" value="1"/>
</dbReference>
<dbReference type="InterPro" id="IPR025714">
    <property type="entry name" value="Methyltranfer_dom"/>
</dbReference>
<keyword evidence="3" id="KW-1185">Reference proteome</keyword>
<reference evidence="2 3" key="1">
    <citation type="submission" date="2023-04" db="EMBL/GenBank/DDBJ databases">
        <title>Fusibacter bizertensis strain WBS, isolated from littoral bottom sediments of the Arctic seas - biochemical and genomic analysis.</title>
        <authorList>
            <person name="Brioukhanov A.L."/>
        </authorList>
    </citation>
    <scope>NUCLEOTIDE SEQUENCE [LARGE SCALE GENOMIC DNA]</scope>
    <source>
        <strain evidence="2 3">WBS</strain>
    </source>
</reference>
<keyword evidence="2" id="KW-0489">Methyltransferase</keyword>
<evidence type="ECO:0000313" key="3">
    <source>
        <dbReference type="Proteomes" id="UP001158045"/>
    </source>
</evidence>
<dbReference type="GO" id="GO:0032259">
    <property type="term" value="P:methylation"/>
    <property type="evidence" value="ECO:0007669"/>
    <property type="project" value="UniProtKB-KW"/>
</dbReference>
<comment type="caution">
    <text evidence="2">The sequence shown here is derived from an EMBL/GenBank/DDBJ whole genome shotgun (WGS) entry which is preliminary data.</text>
</comment>
<dbReference type="GO" id="GO:0008168">
    <property type="term" value="F:methyltransferase activity"/>
    <property type="evidence" value="ECO:0007669"/>
    <property type="project" value="UniProtKB-KW"/>
</dbReference>
<dbReference type="Proteomes" id="UP001158045">
    <property type="component" value="Unassembled WGS sequence"/>
</dbReference>
<sequence length="394" mass="44881">MGAYSDKILKDTIDAGELIYAVFSNVKKGVEKSFIKLDIKPVEIKGEVLYQLSYQYEQKVLHENLNQDALLAKVEALLGAYFKQAQIFTVKADLQILFNKKGVGTVIQKVPTRFKVDISHNRKKNYLIPEGVPCDFMQFLGVMDEHGKVVKKRYDKYRQLNKYLEFVEDALPYLPEVPTIIDFGCGKAYLTFALYYYLVKIKQKKVKIIGLDLKEDVIEYCSQVASTLKYDGLSFQKGDIKDFSITDQVDMVVSLHACDTATDEAIAKAVGWNAKVIYAVPCCQHELFGQLNNPTMIPLLKHGIVKDKLTTIVTDTLRTCALEAVGYNVQMVEFIDLEHTPKNILIRGFLTQKTHEQKCEDYANYKAFKESWSVKPRIDAVLKGYFPVNTNEKC</sequence>
<dbReference type="EMBL" id="JARYZI010000006">
    <property type="protein sequence ID" value="MDH8678486.1"/>
    <property type="molecule type" value="Genomic_DNA"/>
</dbReference>
<feature type="domain" description="Methyltransferase" evidence="1">
    <location>
        <begin position="155"/>
        <end position="287"/>
    </location>
</feature>
<organism evidence="2 3">
    <name type="scientific">Fusibacter bizertensis</name>
    <dbReference type="NCBI Taxonomy" id="1488331"/>
    <lineage>
        <taxon>Bacteria</taxon>
        <taxon>Bacillati</taxon>
        <taxon>Bacillota</taxon>
        <taxon>Clostridia</taxon>
        <taxon>Eubacteriales</taxon>
        <taxon>Eubacteriales Family XII. Incertae Sedis</taxon>
        <taxon>Fusibacter</taxon>
    </lineage>
</organism>
<dbReference type="CDD" id="cd02440">
    <property type="entry name" value="AdoMet_MTases"/>
    <property type="match status" value="1"/>
</dbReference>
<evidence type="ECO:0000259" key="1">
    <source>
        <dbReference type="Pfam" id="PF13679"/>
    </source>
</evidence>